<evidence type="ECO:0000256" key="6">
    <source>
        <dbReference type="ARBA" id="ARBA00023139"/>
    </source>
</evidence>
<keyword evidence="4" id="KW-0732">Signal</keyword>
<keyword evidence="5" id="KW-0472">Membrane</keyword>
<feature type="domain" description="Spore germination protein N-terminal" evidence="9">
    <location>
        <begin position="22"/>
        <end position="213"/>
    </location>
</feature>
<dbReference type="AlphaFoldDB" id="A0A1G9FD53"/>
<evidence type="ECO:0000256" key="2">
    <source>
        <dbReference type="ARBA" id="ARBA00007886"/>
    </source>
</evidence>
<keyword evidence="6" id="KW-0564">Palmitate</keyword>
<reference evidence="10 11" key="1">
    <citation type="submission" date="2016-10" db="EMBL/GenBank/DDBJ databases">
        <authorList>
            <person name="de Groot N.N."/>
        </authorList>
    </citation>
    <scope>NUCLEOTIDE SEQUENCE [LARGE SCALE GENOMIC DNA]</scope>
    <source>
        <strain evidence="10 11">DSM 18346</strain>
    </source>
</reference>
<gene>
    <name evidence="10" type="ORF">SAMN05660472_02156</name>
</gene>
<dbReference type="Proteomes" id="UP000198718">
    <property type="component" value="Unassembled WGS sequence"/>
</dbReference>
<dbReference type="Pfam" id="PF05504">
    <property type="entry name" value="Spore_GerAC"/>
    <property type="match status" value="1"/>
</dbReference>
<dbReference type="Gene3D" id="3.30.300.210">
    <property type="entry name" value="Nutrient germinant receptor protein C, domain 3"/>
    <property type="match status" value="1"/>
</dbReference>
<evidence type="ECO:0000256" key="1">
    <source>
        <dbReference type="ARBA" id="ARBA00004635"/>
    </source>
</evidence>
<feature type="domain" description="Spore germination GerAC-like C-terminal" evidence="8">
    <location>
        <begin position="224"/>
        <end position="391"/>
    </location>
</feature>
<sequence>MRKKMILLMVLAIAIVLTGCWDAIEIDKRGYVMVLGVDKYEAPSPQEEEEVMAEAPRVPKDTPRNRYSFTYVLPNLSFINGEGGDANIVYSTVGESLYGATRILSTRINRQVFFGHMKVVVIDEKVARDAHMFQETLDAIERDPLISRRVHIAITPNTAKEVLGIEPQINPMTGDFLKDLFLNKDRSPRSGGGVIGDIFEELRRWGNIVIPRIVPGEEDIKVAGSAVFKDYQMVGWLGEVETRALEILRGTARPGGLTVRYQNDTEYIVPVDLIYLSSITELDDTSDKIKIKKEIRTEGNIQQFAFLTENDLLESQIITEIEALVSEKLEKELKDTIEKLQKEFEVDVLGIDDYISKYYPKFWAEVEEDWQEIFPNIEIEVDVNTIIRRMGLTK</sequence>
<keyword evidence="3" id="KW-0309">Germination</keyword>
<dbReference type="InterPro" id="IPR046953">
    <property type="entry name" value="Spore_GerAC-like_C"/>
</dbReference>
<dbReference type="InterPro" id="IPR057336">
    <property type="entry name" value="GerAC_N"/>
</dbReference>
<proteinExistence type="inferred from homology"/>
<comment type="similarity">
    <text evidence="2">Belongs to the GerABKC lipoprotein family.</text>
</comment>
<evidence type="ECO:0000256" key="3">
    <source>
        <dbReference type="ARBA" id="ARBA00022544"/>
    </source>
</evidence>
<keyword evidence="7" id="KW-0449">Lipoprotein</keyword>
<organism evidence="10 11">
    <name type="scientific">Natronincola ferrireducens</name>
    <dbReference type="NCBI Taxonomy" id="393762"/>
    <lineage>
        <taxon>Bacteria</taxon>
        <taxon>Bacillati</taxon>
        <taxon>Bacillota</taxon>
        <taxon>Clostridia</taxon>
        <taxon>Peptostreptococcales</taxon>
        <taxon>Natronincolaceae</taxon>
        <taxon>Natronincola</taxon>
    </lineage>
</organism>
<dbReference type="NCBIfam" id="TIGR02887">
    <property type="entry name" value="spore_ger_x_C"/>
    <property type="match status" value="1"/>
</dbReference>
<dbReference type="EMBL" id="FNFP01000004">
    <property type="protein sequence ID" value="SDK86311.1"/>
    <property type="molecule type" value="Genomic_DNA"/>
</dbReference>
<evidence type="ECO:0000313" key="10">
    <source>
        <dbReference type="EMBL" id="SDK86311.1"/>
    </source>
</evidence>
<evidence type="ECO:0000256" key="4">
    <source>
        <dbReference type="ARBA" id="ARBA00022729"/>
    </source>
</evidence>
<evidence type="ECO:0000313" key="11">
    <source>
        <dbReference type="Proteomes" id="UP000198718"/>
    </source>
</evidence>
<evidence type="ECO:0000259" key="8">
    <source>
        <dbReference type="Pfam" id="PF05504"/>
    </source>
</evidence>
<accession>A0A1G9FD53</accession>
<name>A0A1G9FD53_9FIRM</name>
<dbReference type="GO" id="GO:0016020">
    <property type="term" value="C:membrane"/>
    <property type="evidence" value="ECO:0007669"/>
    <property type="project" value="UniProtKB-SubCell"/>
</dbReference>
<dbReference type="GO" id="GO:0009847">
    <property type="term" value="P:spore germination"/>
    <property type="evidence" value="ECO:0007669"/>
    <property type="project" value="InterPro"/>
</dbReference>
<comment type="subcellular location">
    <subcellularLocation>
        <location evidence="1">Membrane</location>
        <topology evidence="1">Lipid-anchor</topology>
    </subcellularLocation>
</comment>
<keyword evidence="11" id="KW-1185">Reference proteome</keyword>
<protein>
    <submittedName>
        <fullName evidence="10">Germination protein, Ger(X)C family</fullName>
    </submittedName>
</protein>
<dbReference type="InterPro" id="IPR038501">
    <property type="entry name" value="Spore_GerAC_C_sf"/>
</dbReference>
<dbReference type="PANTHER" id="PTHR35789:SF1">
    <property type="entry name" value="SPORE GERMINATION PROTEIN B3"/>
    <property type="match status" value="1"/>
</dbReference>
<evidence type="ECO:0000256" key="5">
    <source>
        <dbReference type="ARBA" id="ARBA00023136"/>
    </source>
</evidence>
<dbReference type="PROSITE" id="PS51257">
    <property type="entry name" value="PROKAR_LIPOPROTEIN"/>
    <property type="match status" value="1"/>
</dbReference>
<dbReference type="STRING" id="393762.SAMN05660472_02156"/>
<dbReference type="InterPro" id="IPR008844">
    <property type="entry name" value="Spore_GerAC-like"/>
</dbReference>
<dbReference type="Pfam" id="PF25198">
    <property type="entry name" value="Spore_GerAC_N"/>
    <property type="match status" value="1"/>
</dbReference>
<evidence type="ECO:0000259" key="9">
    <source>
        <dbReference type="Pfam" id="PF25198"/>
    </source>
</evidence>
<evidence type="ECO:0000256" key="7">
    <source>
        <dbReference type="ARBA" id="ARBA00023288"/>
    </source>
</evidence>
<dbReference type="RefSeq" id="WP_176762137.1">
    <property type="nucleotide sequence ID" value="NZ_FNFP01000004.1"/>
</dbReference>
<dbReference type="PANTHER" id="PTHR35789">
    <property type="entry name" value="SPORE GERMINATION PROTEIN B3"/>
    <property type="match status" value="1"/>
</dbReference>